<feature type="domain" description="Mycothiol-dependent maleylpyruvate isomerase metal-binding" evidence="2">
    <location>
        <begin position="120"/>
        <end position="250"/>
    </location>
</feature>
<dbReference type="NCBIfam" id="TIGR03083">
    <property type="entry name" value="maleylpyruvate isomerase family mycothiol-dependent enzyme"/>
    <property type="match status" value="1"/>
</dbReference>
<evidence type="ECO:0000313" key="3">
    <source>
        <dbReference type="EMBL" id="GGK72372.1"/>
    </source>
</evidence>
<dbReference type="AlphaFoldDB" id="A0A917VFY5"/>
<dbReference type="EMBL" id="BMNT01000006">
    <property type="protein sequence ID" value="GGK72372.1"/>
    <property type="molecule type" value="Genomic_DNA"/>
</dbReference>
<comment type="caution">
    <text evidence="3">The sequence shown here is derived from an EMBL/GenBank/DDBJ whole genome shotgun (WGS) entry which is preliminary data.</text>
</comment>
<dbReference type="Pfam" id="PF11716">
    <property type="entry name" value="MDMPI_N"/>
    <property type="match status" value="1"/>
</dbReference>
<dbReference type="Gene3D" id="1.20.120.450">
    <property type="entry name" value="dinb family like domain"/>
    <property type="match status" value="1"/>
</dbReference>
<dbReference type="InterPro" id="IPR034660">
    <property type="entry name" value="DinB/YfiT-like"/>
</dbReference>
<organism evidence="3 4">
    <name type="scientific">Sphaerisporangium melleum</name>
    <dbReference type="NCBI Taxonomy" id="321316"/>
    <lineage>
        <taxon>Bacteria</taxon>
        <taxon>Bacillati</taxon>
        <taxon>Actinomycetota</taxon>
        <taxon>Actinomycetes</taxon>
        <taxon>Streptosporangiales</taxon>
        <taxon>Streptosporangiaceae</taxon>
        <taxon>Sphaerisporangium</taxon>
    </lineage>
</organism>
<reference evidence="3" key="1">
    <citation type="journal article" date="2014" name="Int. J. Syst. Evol. Microbiol.">
        <title>Complete genome sequence of Corynebacterium casei LMG S-19264T (=DSM 44701T), isolated from a smear-ripened cheese.</title>
        <authorList>
            <consortium name="US DOE Joint Genome Institute (JGI-PGF)"/>
            <person name="Walter F."/>
            <person name="Albersmeier A."/>
            <person name="Kalinowski J."/>
            <person name="Ruckert C."/>
        </authorList>
    </citation>
    <scope>NUCLEOTIDE SEQUENCE</scope>
    <source>
        <strain evidence="3">JCM 13064</strain>
    </source>
</reference>
<name>A0A917VFY5_9ACTN</name>
<dbReference type="SUPFAM" id="SSF109854">
    <property type="entry name" value="DinB/YfiT-like putative metalloenzymes"/>
    <property type="match status" value="1"/>
</dbReference>
<dbReference type="Proteomes" id="UP000645217">
    <property type="component" value="Unassembled WGS sequence"/>
</dbReference>
<feature type="region of interest" description="Disordered" evidence="1">
    <location>
        <begin position="1"/>
        <end position="71"/>
    </location>
</feature>
<gene>
    <name evidence="3" type="ORF">GCM10007964_13940</name>
</gene>
<sequence>MTVPHHSAPLGDTPGPDRASTLGAPGPDRASTPGEPAAGRPPVSSDPGRVSTGEAGEPGGGAVPGVPGTADPVTRLRLDVLAEAASEAPPGARERLLAAARAARPPAVAVAGIAAPYAARVAAMDALLACAGEADWSRTIVEGWTLQQLLAHLAATDGLVAAAIGAPVAGPATAADADVAERTAAMIAHVAGQPPELTRADWRAQAGAICRRAASLDPATLIAPGGMAFPLPDHLLARMLETWIHTADAAAAMGRSLPLPVAGHITPTADFCARLLPWTSALSGVEAADRAIRLTLTGPGGGAWHVPLDLGRAVVPDDGSPVDATITCDAVGFCFLLGGRGAPATFPAEVTGDAGLARDVLHAAPALSGP</sequence>
<dbReference type="InterPro" id="IPR024344">
    <property type="entry name" value="MDMPI_metal-binding"/>
</dbReference>
<evidence type="ECO:0000259" key="2">
    <source>
        <dbReference type="Pfam" id="PF11716"/>
    </source>
</evidence>
<reference evidence="3" key="2">
    <citation type="submission" date="2020-09" db="EMBL/GenBank/DDBJ databases">
        <authorList>
            <person name="Sun Q."/>
            <person name="Ohkuma M."/>
        </authorList>
    </citation>
    <scope>NUCLEOTIDE SEQUENCE</scope>
    <source>
        <strain evidence="3">JCM 13064</strain>
    </source>
</reference>
<evidence type="ECO:0000313" key="4">
    <source>
        <dbReference type="Proteomes" id="UP000645217"/>
    </source>
</evidence>
<dbReference type="InterPro" id="IPR017517">
    <property type="entry name" value="Maleyloyr_isom"/>
</dbReference>
<evidence type="ECO:0000256" key="1">
    <source>
        <dbReference type="SAM" id="MobiDB-lite"/>
    </source>
</evidence>
<accession>A0A917VFY5</accession>
<keyword evidence="4" id="KW-1185">Reference proteome</keyword>
<dbReference type="GO" id="GO:0046872">
    <property type="term" value="F:metal ion binding"/>
    <property type="evidence" value="ECO:0007669"/>
    <property type="project" value="InterPro"/>
</dbReference>
<proteinExistence type="predicted"/>
<protein>
    <recommendedName>
        <fullName evidence="2">Mycothiol-dependent maleylpyruvate isomerase metal-binding domain-containing protein</fullName>
    </recommendedName>
</protein>